<protein>
    <submittedName>
        <fullName evidence="1">Uncharacterized protein</fullName>
    </submittedName>
</protein>
<gene>
    <name evidence="1" type="ORF">B0H67DRAFT_611887</name>
</gene>
<sequence length="163" mass="18094">MSPYETAQIGMPQPGPYLQDISMAVHDVPRMDNRLAAYAPPNFQYNQPQSSHQESTLIAFAHAIRQDLAGRDAVVFVAPGGRLSISEIELHQQGRRTALYVMPQGELDVTSASPYDSTRAAECQCAHRGGLDRNGWCSACGRRRAPVRLRDVGRQLRDYVKGR</sequence>
<reference evidence="1" key="1">
    <citation type="submission" date="2023-06" db="EMBL/GenBank/DDBJ databases">
        <title>Genome-scale phylogeny and comparative genomics of the fungal order Sordariales.</title>
        <authorList>
            <consortium name="Lawrence Berkeley National Laboratory"/>
            <person name="Hensen N."/>
            <person name="Bonometti L."/>
            <person name="Westerberg I."/>
            <person name="Brannstrom I.O."/>
            <person name="Guillou S."/>
            <person name="Cros-Aarteil S."/>
            <person name="Calhoun S."/>
            <person name="Haridas S."/>
            <person name="Kuo A."/>
            <person name="Mondo S."/>
            <person name="Pangilinan J."/>
            <person name="Riley R."/>
            <person name="Labutti K."/>
            <person name="Andreopoulos B."/>
            <person name="Lipzen A."/>
            <person name="Chen C."/>
            <person name="Yanf M."/>
            <person name="Daum C."/>
            <person name="Ng V."/>
            <person name="Clum A."/>
            <person name="Steindorff A."/>
            <person name="Ohm R."/>
            <person name="Martin F."/>
            <person name="Silar P."/>
            <person name="Natvig D."/>
            <person name="Lalanne C."/>
            <person name="Gautier V."/>
            <person name="Ament-Velasquez S.L."/>
            <person name="Kruys A."/>
            <person name="Hutchinson M.I."/>
            <person name="Powell A.J."/>
            <person name="Barry K."/>
            <person name="Miller A.N."/>
            <person name="Grigoriev I.V."/>
            <person name="Debuchy R."/>
            <person name="Gladieux P."/>
            <person name="Thoren M.H."/>
            <person name="Johannesson H."/>
        </authorList>
    </citation>
    <scope>NUCLEOTIDE SEQUENCE</scope>
    <source>
        <strain evidence="1">SMH4607-1</strain>
    </source>
</reference>
<evidence type="ECO:0000313" key="1">
    <source>
        <dbReference type="EMBL" id="KAK0711939.1"/>
    </source>
</evidence>
<name>A0AA40A9V0_9PEZI</name>
<dbReference type="AlphaFoldDB" id="A0AA40A9V0"/>
<evidence type="ECO:0000313" key="2">
    <source>
        <dbReference type="Proteomes" id="UP001172102"/>
    </source>
</evidence>
<dbReference type="EMBL" id="JAUKUA010000005">
    <property type="protein sequence ID" value="KAK0711939.1"/>
    <property type="molecule type" value="Genomic_DNA"/>
</dbReference>
<proteinExistence type="predicted"/>
<comment type="caution">
    <text evidence="1">The sequence shown here is derived from an EMBL/GenBank/DDBJ whole genome shotgun (WGS) entry which is preliminary data.</text>
</comment>
<keyword evidence="2" id="KW-1185">Reference proteome</keyword>
<organism evidence="1 2">
    <name type="scientific">Lasiosphaeris hirsuta</name>
    <dbReference type="NCBI Taxonomy" id="260670"/>
    <lineage>
        <taxon>Eukaryota</taxon>
        <taxon>Fungi</taxon>
        <taxon>Dikarya</taxon>
        <taxon>Ascomycota</taxon>
        <taxon>Pezizomycotina</taxon>
        <taxon>Sordariomycetes</taxon>
        <taxon>Sordariomycetidae</taxon>
        <taxon>Sordariales</taxon>
        <taxon>Lasiosphaeriaceae</taxon>
        <taxon>Lasiosphaeris</taxon>
    </lineage>
</organism>
<accession>A0AA40A9V0</accession>
<dbReference type="Proteomes" id="UP001172102">
    <property type="component" value="Unassembled WGS sequence"/>
</dbReference>